<keyword evidence="1" id="KW-0539">Nucleus</keyword>
<evidence type="ECO:0000256" key="1">
    <source>
        <dbReference type="ARBA" id="ARBA00023242"/>
    </source>
</evidence>
<dbReference type="CDD" id="cd00067">
    <property type="entry name" value="GAL4"/>
    <property type="match status" value="1"/>
</dbReference>
<dbReference type="InParanoid" id="A0A0D2AIK3"/>
<organism evidence="3 4">
    <name type="scientific">Verruconis gallopava</name>
    <dbReference type="NCBI Taxonomy" id="253628"/>
    <lineage>
        <taxon>Eukaryota</taxon>
        <taxon>Fungi</taxon>
        <taxon>Dikarya</taxon>
        <taxon>Ascomycota</taxon>
        <taxon>Pezizomycotina</taxon>
        <taxon>Dothideomycetes</taxon>
        <taxon>Pleosporomycetidae</taxon>
        <taxon>Venturiales</taxon>
        <taxon>Sympoventuriaceae</taxon>
        <taxon>Verruconis</taxon>
    </lineage>
</organism>
<accession>A0A0D2AIK3</accession>
<dbReference type="OrthoDB" id="5417895at2759"/>
<dbReference type="STRING" id="253628.A0A0D2AIK3"/>
<dbReference type="GeneID" id="27310390"/>
<protein>
    <submittedName>
        <fullName evidence="3">Uncharacterized protein</fullName>
    </submittedName>
</protein>
<feature type="region of interest" description="Disordered" evidence="2">
    <location>
        <begin position="242"/>
        <end position="279"/>
    </location>
</feature>
<evidence type="ECO:0000313" key="3">
    <source>
        <dbReference type="EMBL" id="KIW06723.1"/>
    </source>
</evidence>
<dbReference type="GO" id="GO:0000981">
    <property type="term" value="F:DNA-binding transcription factor activity, RNA polymerase II-specific"/>
    <property type="evidence" value="ECO:0007669"/>
    <property type="project" value="InterPro"/>
</dbReference>
<dbReference type="RefSeq" id="XP_016216592.1">
    <property type="nucleotide sequence ID" value="XM_016355456.1"/>
</dbReference>
<dbReference type="InterPro" id="IPR052973">
    <property type="entry name" value="Fungal_sec-metab_reg_TF"/>
</dbReference>
<dbReference type="Proteomes" id="UP000053259">
    <property type="component" value="Unassembled WGS sequence"/>
</dbReference>
<name>A0A0D2AIK3_9PEZI</name>
<dbReference type="PANTHER" id="PTHR35392">
    <property type="entry name" value="ZN(II)2CYS6 TRANSCRIPTION FACTOR (EUROFUNG)-RELATED-RELATED"/>
    <property type="match status" value="1"/>
</dbReference>
<evidence type="ECO:0000256" key="2">
    <source>
        <dbReference type="SAM" id="MobiDB-lite"/>
    </source>
</evidence>
<dbReference type="HOGENOM" id="CLU_005936_0_0_1"/>
<keyword evidence="4" id="KW-1185">Reference proteome</keyword>
<dbReference type="EMBL" id="KN847534">
    <property type="protein sequence ID" value="KIW06723.1"/>
    <property type="molecule type" value="Genomic_DNA"/>
</dbReference>
<dbReference type="PANTHER" id="PTHR35392:SF2">
    <property type="entry name" value="ZN(II)2CYS6 TRANSCRIPTION FACTOR (EUROFUNG)"/>
    <property type="match status" value="1"/>
</dbReference>
<gene>
    <name evidence="3" type="ORF">PV09_02417</name>
</gene>
<proteinExistence type="predicted"/>
<feature type="compositionally biased region" description="Basic and acidic residues" evidence="2">
    <location>
        <begin position="254"/>
        <end position="267"/>
    </location>
</feature>
<evidence type="ECO:0000313" key="4">
    <source>
        <dbReference type="Proteomes" id="UP000053259"/>
    </source>
</evidence>
<dbReference type="InterPro" id="IPR001138">
    <property type="entry name" value="Zn2Cys6_DnaBD"/>
</dbReference>
<dbReference type="AlphaFoldDB" id="A0A0D2AIK3"/>
<dbReference type="GO" id="GO:0008270">
    <property type="term" value="F:zinc ion binding"/>
    <property type="evidence" value="ECO:0007669"/>
    <property type="project" value="InterPro"/>
</dbReference>
<dbReference type="VEuPathDB" id="FungiDB:PV09_02417"/>
<reference evidence="3 4" key="1">
    <citation type="submission" date="2015-01" db="EMBL/GenBank/DDBJ databases">
        <title>The Genome Sequence of Ochroconis gallopava CBS43764.</title>
        <authorList>
            <consortium name="The Broad Institute Genomics Platform"/>
            <person name="Cuomo C."/>
            <person name="de Hoog S."/>
            <person name="Gorbushina A."/>
            <person name="Stielow B."/>
            <person name="Teixiera M."/>
            <person name="Abouelleil A."/>
            <person name="Chapman S.B."/>
            <person name="Priest M."/>
            <person name="Young S.K."/>
            <person name="Wortman J."/>
            <person name="Nusbaum C."/>
            <person name="Birren B."/>
        </authorList>
    </citation>
    <scope>NUCLEOTIDE SEQUENCE [LARGE SCALE GENOMIC DNA]</scope>
    <source>
        <strain evidence="3 4">CBS 43764</strain>
    </source>
</reference>
<sequence length="758" mass="85569">MGRKPNQAIRHFFERGPKLNDNSNRYQQTCRRCGEKFEKGRQEALIAHVAKSCRGVNSQERERFLAEVSAKKQAAKTKTTIISSELPHALPELSGLEALAEVSRHHGQQSLQNDLIAQSSDFMGRSDVNNQNLLARASNTLPFHTTSASNSLLIPTTVRQDVEHSDELRIAALRALVPPRTNYLERTIDNDDALVDYSHGEAPIIGVNYSRHGPAHVIDSAGDSPGAADDLVDYGHGQAPIVDEHYSRHHKSPSSKDKSTESTHRTLDPLLSGTQDSQSCDDHDHMKLVAGYVADGDIHTDHDMDLPVSSMPPASGIDAPAFQTQHVFDAQAQFQIWHPGGKTPAVPKKVRGAFALDRRAAVKEVRKKGACLRCRMLKKACDSDDPCKECAKLENARMWKGQCLRIRLSQIFNVFSSTLFMNIAHKTTEQLRRTTTFTNLPGRLEISYFPNDSLFMTFAGLRASNDDEGQSRDIIDNDDEGVGIGSTFENKIHHYGHRALSTHFDTVDGHMMFTNMSHFMSHAIRQAMVMQNCVLIARALDLWICVTFLTKPRQDLIATHEPHLPPSNLPVDLAHNATQRSTGTHYIYIQLRRKLERACDTHFKAIMTELEKSLIQRRQADNFETFLGTTILLRCVEMVSYMYKGYDHLVDASSNGTRKDELYGADAWPLENSPNHYWQQGERFSDLLSSMLRLRKVLPEYTVRGGKIKVQDENEVVRDWFEAIDVEADSLQRARDNPYDAIDENAWEFRWMGKLLET</sequence>